<comment type="caution">
    <text evidence="1">The sequence shown here is derived from an EMBL/GenBank/DDBJ whole genome shotgun (WGS) entry which is preliminary data.</text>
</comment>
<gene>
    <name evidence="1" type="ORF">MRB53_032958</name>
</gene>
<keyword evidence="2" id="KW-1185">Reference proteome</keyword>
<dbReference type="EMBL" id="CM056819">
    <property type="protein sequence ID" value="KAJ8624428.1"/>
    <property type="molecule type" value="Genomic_DNA"/>
</dbReference>
<protein>
    <submittedName>
        <fullName evidence="1">Uncharacterized protein</fullName>
    </submittedName>
</protein>
<dbReference type="Proteomes" id="UP001234297">
    <property type="component" value="Chromosome 11"/>
</dbReference>
<name>A0ACC2KTX9_PERAE</name>
<proteinExistence type="predicted"/>
<evidence type="ECO:0000313" key="1">
    <source>
        <dbReference type="EMBL" id="KAJ8624428.1"/>
    </source>
</evidence>
<organism evidence="1 2">
    <name type="scientific">Persea americana</name>
    <name type="common">Avocado</name>
    <dbReference type="NCBI Taxonomy" id="3435"/>
    <lineage>
        <taxon>Eukaryota</taxon>
        <taxon>Viridiplantae</taxon>
        <taxon>Streptophyta</taxon>
        <taxon>Embryophyta</taxon>
        <taxon>Tracheophyta</taxon>
        <taxon>Spermatophyta</taxon>
        <taxon>Magnoliopsida</taxon>
        <taxon>Magnoliidae</taxon>
        <taxon>Laurales</taxon>
        <taxon>Lauraceae</taxon>
        <taxon>Persea</taxon>
    </lineage>
</organism>
<evidence type="ECO:0000313" key="2">
    <source>
        <dbReference type="Proteomes" id="UP001234297"/>
    </source>
</evidence>
<reference evidence="1 2" key="1">
    <citation type="journal article" date="2022" name="Hortic Res">
        <title>A haplotype resolved chromosomal level avocado genome allows analysis of novel avocado genes.</title>
        <authorList>
            <person name="Nath O."/>
            <person name="Fletcher S.J."/>
            <person name="Hayward A."/>
            <person name="Shaw L.M."/>
            <person name="Masouleh A.K."/>
            <person name="Furtado A."/>
            <person name="Henry R.J."/>
            <person name="Mitter N."/>
        </authorList>
    </citation>
    <scope>NUCLEOTIDE SEQUENCE [LARGE SCALE GENOMIC DNA]</scope>
    <source>
        <strain evidence="2">cv. Hass</strain>
    </source>
</reference>
<accession>A0ACC2KTX9</accession>
<sequence length="312" mass="35110">MQNQTLAFFTPLSLIASLSTRTIAYPSLLPHLPPSLRTFACSHLRQMHTVAPAHVQHRRSVTALPLHTASPPPSSQELLLERGRDAYVAGVIVEREGLVVKWDGGAGGEGGAEACRGEGEYLDIFNFHLYSEASHKGEAKGRRIEECLVDWGIQKLCTLTIDNATSNDTAITYLKRKFFKRNDSFVLGGQYFQMRCCAHVLNLIVKDGLDELDGSINRIRAAVKYARSSPQRARIFKSCVEKEGIDCVWMLCLDVTTRWNSTFLMLETAAKFEKAFDRMIDDDDKFKKELEDIGGPPTFEDWEDCRLLTTFL</sequence>